<protein>
    <submittedName>
        <fullName evidence="1">Rpn family recombination-promoting nuclease/putative transposase</fullName>
    </submittedName>
</protein>
<gene>
    <name evidence="1" type="ORF">GCL57_13820</name>
</gene>
<name>A0A833JAS2_9BACT</name>
<dbReference type="EMBL" id="WFLN01000010">
    <property type="protein sequence ID" value="KAB8028124.1"/>
    <property type="molecule type" value="Genomic_DNA"/>
</dbReference>
<organism evidence="1 2">
    <name type="scientific">Fluviispira multicolorata</name>
    <dbReference type="NCBI Taxonomy" id="2654512"/>
    <lineage>
        <taxon>Bacteria</taxon>
        <taxon>Pseudomonadati</taxon>
        <taxon>Bdellovibrionota</taxon>
        <taxon>Oligoflexia</taxon>
        <taxon>Silvanigrellales</taxon>
        <taxon>Silvanigrellaceae</taxon>
        <taxon>Fluviispira</taxon>
    </lineage>
</organism>
<accession>A0A833JAS2</accession>
<proteinExistence type="predicted"/>
<reference evidence="1 2" key="1">
    <citation type="submission" date="2019-10" db="EMBL/GenBank/DDBJ databases">
        <title>New genus of Silvanigrellaceae.</title>
        <authorList>
            <person name="Pitt A."/>
            <person name="Hahn M.W."/>
        </authorList>
    </citation>
    <scope>NUCLEOTIDE SEQUENCE [LARGE SCALE GENOMIC DNA]</scope>
    <source>
        <strain evidence="1 2">33A1-SZDP</strain>
    </source>
</reference>
<comment type="caution">
    <text evidence="1">The sequence shown here is derived from an EMBL/GenBank/DDBJ whole genome shotgun (WGS) entry which is preliminary data.</text>
</comment>
<dbReference type="PANTHER" id="PTHR41317:SF1">
    <property type="entry name" value="PD-(D_E)XK NUCLEASE FAMILY TRANSPOSASE"/>
    <property type="match status" value="1"/>
</dbReference>
<dbReference type="InterPro" id="IPR010106">
    <property type="entry name" value="RpnA"/>
</dbReference>
<evidence type="ECO:0000313" key="2">
    <source>
        <dbReference type="Proteomes" id="UP000442694"/>
    </source>
</evidence>
<dbReference type="Proteomes" id="UP000442694">
    <property type="component" value="Unassembled WGS sequence"/>
</dbReference>
<dbReference type="AlphaFoldDB" id="A0A833JAS2"/>
<evidence type="ECO:0000313" key="1">
    <source>
        <dbReference type="EMBL" id="KAB8028124.1"/>
    </source>
</evidence>
<sequence>MHELRSFYLKKLDLIDIKSDYVFKRVFTLSDDIFIDFANSVLNYSNERKIKSVQFLNNEIMKDSEIDKESRFDIIAKLNDNSYINIEMQVQNTGEYEKRSLYYWSKLYELQLKKTQNYMQLFPAICINVLDFNFFKSSNDFYTQLGIVNLKTQEHIFNDFQIIYLEIPKFTKKYYNDLEKWMQFLKGASKKEIIAMENKNIIKAYEILEFVSHDPIERAKYEARRKFQLDHNTSLLTAEKRGIEKGVEKEKITIAIKMLNQGFPIDQISELTQLSCEEIKNLK</sequence>
<keyword evidence="2" id="KW-1185">Reference proteome</keyword>
<dbReference type="NCBIfam" id="TIGR01784">
    <property type="entry name" value="T_den_put_tspse"/>
    <property type="match status" value="1"/>
</dbReference>
<dbReference type="Pfam" id="PF12784">
    <property type="entry name" value="PDDEXK_2"/>
    <property type="match status" value="1"/>
</dbReference>
<dbReference type="PANTHER" id="PTHR41317">
    <property type="entry name" value="PD-(D_E)XK NUCLEASE FAMILY TRANSPOSASE"/>
    <property type="match status" value="1"/>
</dbReference>